<dbReference type="AlphaFoldDB" id="A0A8J5VS05"/>
<sequence length="161" mass="18535">MLRSRKKKRSKSDFTENIQKHQESPDNANNNSYLPNISQQGLQDTYSDDEIIGSMIGSRKKKRLLKSDFTANVQEQHESLKNTGQDYETINSSMKDTLHELNSLNNRGDAGETELLDDFIEPEPDNSENAEQRITDDRNSDANQKFGFKRRHKLVVDDDDD</sequence>
<feature type="compositionally biased region" description="Acidic residues" evidence="1">
    <location>
        <begin position="111"/>
        <end position="128"/>
    </location>
</feature>
<keyword evidence="3" id="KW-1185">Reference proteome</keyword>
<comment type="caution">
    <text evidence="2">The sequence shown here is derived from an EMBL/GenBank/DDBJ whole genome shotgun (WGS) entry which is preliminary data.</text>
</comment>
<evidence type="ECO:0000313" key="2">
    <source>
        <dbReference type="EMBL" id="KAG8069406.1"/>
    </source>
</evidence>
<reference evidence="2" key="1">
    <citation type="journal article" date="2021" name="bioRxiv">
        <title>Whole Genome Assembly and Annotation of Northern Wild Rice, Zizania palustris L., Supports a Whole Genome Duplication in the Zizania Genus.</title>
        <authorList>
            <person name="Haas M."/>
            <person name="Kono T."/>
            <person name="Macchietto M."/>
            <person name="Millas R."/>
            <person name="McGilp L."/>
            <person name="Shao M."/>
            <person name="Duquette J."/>
            <person name="Hirsch C.N."/>
            <person name="Kimball J."/>
        </authorList>
    </citation>
    <scope>NUCLEOTIDE SEQUENCE</scope>
    <source>
        <tissue evidence="2">Fresh leaf tissue</tissue>
    </source>
</reference>
<feature type="compositionally biased region" description="Polar residues" evidence="1">
    <location>
        <begin position="25"/>
        <end position="45"/>
    </location>
</feature>
<evidence type="ECO:0000256" key="1">
    <source>
        <dbReference type="SAM" id="MobiDB-lite"/>
    </source>
</evidence>
<protein>
    <submittedName>
        <fullName evidence="2">Uncharacterized protein</fullName>
    </submittedName>
</protein>
<dbReference type="Proteomes" id="UP000729402">
    <property type="component" value="Unassembled WGS sequence"/>
</dbReference>
<feature type="compositionally biased region" description="Basic and acidic residues" evidence="1">
    <location>
        <begin position="11"/>
        <end position="24"/>
    </location>
</feature>
<organism evidence="2 3">
    <name type="scientific">Zizania palustris</name>
    <name type="common">Northern wild rice</name>
    <dbReference type="NCBI Taxonomy" id="103762"/>
    <lineage>
        <taxon>Eukaryota</taxon>
        <taxon>Viridiplantae</taxon>
        <taxon>Streptophyta</taxon>
        <taxon>Embryophyta</taxon>
        <taxon>Tracheophyta</taxon>
        <taxon>Spermatophyta</taxon>
        <taxon>Magnoliopsida</taxon>
        <taxon>Liliopsida</taxon>
        <taxon>Poales</taxon>
        <taxon>Poaceae</taxon>
        <taxon>BOP clade</taxon>
        <taxon>Oryzoideae</taxon>
        <taxon>Oryzeae</taxon>
        <taxon>Zizaniinae</taxon>
        <taxon>Zizania</taxon>
    </lineage>
</organism>
<evidence type="ECO:0000313" key="3">
    <source>
        <dbReference type="Proteomes" id="UP000729402"/>
    </source>
</evidence>
<dbReference type="EMBL" id="JAAALK010000284">
    <property type="protein sequence ID" value="KAG8069406.1"/>
    <property type="molecule type" value="Genomic_DNA"/>
</dbReference>
<gene>
    <name evidence="2" type="ORF">GUJ93_ZPchr0005g14329</name>
</gene>
<feature type="region of interest" description="Disordered" evidence="1">
    <location>
        <begin position="102"/>
        <end position="161"/>
    </location>
</feature>
<feature type="compositionally biased region" description="Basic and acidic residues" evidence="1">
    <location>
        <begin position="130"/>
        <end position="140"/>
    </location>
</feature>
<accession>A0A8J5VS05</accession>
<proteinExistence type="predicted"/>
<name>A0A8J5VS05_ZIZPA</name>
<feature type="region of interest" description="Disordered" evidence="1">
    <location>
        <begin position="1"/>
        <end position="45"/>
    </location>
</feature>
<feature type="compositionally biased region" description="Basic residues" evidence="1">
    <location>
        <begin position="1"/>
        <end position="10"/>
    </location>
</feature>
<reference evidence="2" key="2">
    <citation type="submission" date="2021-02" db="EMBL/GenBank/DDBJ databases">
        <authorList>
            <person name="Kimball J.A."/>
            <person name="Haas M.W."/>
            <person name="Macchietto M."/>
            <person name="Kono T."/>
            <person name="Duquette J."/>
            <person name="Shao M."/>
        </authorList>
    </citation>
    <scope>NUCLEOTIDE SEQUENCE</scope>
    <source>
        <tissue evidence="2">Fresh leaf tissue</tissue>
    </source>
</reference>